<name>A0A5E4Z0J0_9BURK</name>
<evidence type="ECO:0000313" key="2">
    <source>
        <dbReference type="Proteomes" id="UP000414233"/>
    </source>
</evidence>
<keyword evidence="2" id="KW-1185">Reference proteome</keyword>
<evidence type="ECO:0000313" key="1">
    <source>
        <dbReference type="EMBL" id="VVE54115.1"/>
    </source>
</evidence>
<organism evidence="1 2">
    <name type="scientific">Pandoraea terrae</name>
    <dbReference type="NCBI Taxonomy" id="1537710"/>
    <lineage>
        <taxon>Bacteria</taxon>
        <taxon>Pseudomonadati</taxon>
        <taxon>Pseudomonadota</taxon>
        <taxon>Betaproteobacteria</taxon>
        <taxon>Burkholderiales</taxon>
        <taxon>Burkholderiaceae</taxon>
        <taxon>Pandoraea</taxon>
    </lineage>
</organism>
<dbReference type="Proteomes" id="UP000414233">
    <property type="component" value="Unassembled WGS sequence"/>
</dbReference>
<accession>A0A5E4Z0J0</accession>
<evidence type="ECO:0008006" key="3">
    <source>
        <dbReference type="Google" id="ProtNLM"/>
    </source>
</evidence>
<reference evidence="1 2" key="1">
    <citation type="submission" date="2019-08" db="EMBL/GenBank/DDBJ databases">
        <authorList>
            <person name="Peeters C."/>
        </authorList>
    </citation>
    <scope>NUCLEOTIDE SEQUENCE [LARGE SCALE GENOMIC DNA]</scope>
    <source>
        <strain evidence="1 2">LMG 30175</strain>
    </source>
</reference>
<dbReference type="EMBL" id="CABPRZ010000028">
    <property type="protein sequence ID" value="VVE54115.1"/>
    <property type="molecule type" value="Genomic_DNA"/>
</dbReference>
<dbReference type="AlphaFoldDB" id="A0A5E4Z0J0"/>
<sequence length="65" mass="7356">MLAAVGLNAYAIKKSRNGAEYDVVLPWGDYLFVLECKNRSSPHGNPIQMHYFDLETRSNSLQLNV</sequence>
<gene>
    <name evidence="1" type="ORF">PTE30175_04804</name>
</gene>
<protein>
    <recommendedName>
        <fullName evidence="3">PD(D/E)XK endonuclease domain-containing protein</fullName>
    </recommendedName>
</protein>
<proteinExistence type="predicted"/>